<evidence type="ECO:0000259" key="4">
    <source>
        <dbReference type="PROSITE" id="PS50960"/>
    </source>
</evidence>
<evidence type="ECO:0000313" key="6">
    <source>
        <dbReference type="Proteomes" id="UP000821853"/>
    </source>
</evidence>
<name>A0A9J6FTT0_HAELO</name>
<dbReference type="Pfam" id="PF04218">
    <property type="entry name" value="CENP-B_N"/>
    <property type="match status" value="1"/>
</dbReference>
<dbReference type="AlphaFoldDB" id="A0A9J6FTT0"/>
<evidence type="ECO:0000256" key="2">
    <source>
        <dbReference type="PROSITE-ProRule" id="PRU00320"/>
    </source>
</evidence>
<evidence type="ECO:0000256" key="1">
    <source>
        <dbReference type="ARBA" id="ARBA00004123"/>
    </source>
</evidence>
<keyword evidence="6" id="KW-1185">Reference proteome</keyword>
<gene>
    <name evidence="5" type="ORF">HPB48_020274</name>
</gene>
<evidence type="ECO:0000313" key="5">
    <source>
        <dbReference type="EMBL" id="KAH9366171.1"/>
    </source>
</evidence>
<dbReference type="PANTHER" id="PTHR19303:SF73">
    <property type="entry name" value="PROTEIN PDC2"/>
    <property type="match status" value="1"/>
</dbReference>
<comment type="caution">
    <text evidence="5">The sequence shown here is derived from an EMBL/GenBank/DDBJ whole genome shotgun (WGS) entry which is preliminary data.</text>
</comment>
<dbReference type="InterPro" id="IPR050863">
    <property type="entry name" value="CenT-Element_Derived"/>
</dbReference>
<dbReference type="OrthoDB" id="125347at2759"/>
<dbReference type="EMBL" id="JABSTR010000004">
    <property type="protein sequence ID" value="KAH9366171.1"/>
    <property type="molecule type" value="Genomic_DNA"/>
</dbReference>
<dbReference type="GO" id="GO:0005634">
    <property type="term" value="C:nucleus"/>
    <property type="evidence" value="ECO:0007669"/>
    <property type="project" value="UniProtKB-SubCell"/>
</dbReference>
<dbReference type="InterPro" id="IPR009057">
    <property type="entry name" value="Homeodomain-like_sf"/>
</dbReference>
<organism evidence="5 6">
    <name type="scientific">Haemaphysalis longicornis</name>
    <name type="common">Bush tick</name>
    <dbReference type="NCBI Taxonomy" id="44386"/>
    <lineage>
        <taxon>Eukaryota</taxon>
        <taxon>Metazoa</taxon>
        <taxon>Ecdysozoa</taxon>
        <taxon>Arthropoda</taxon>
        <taxon>Chelicerata</taxon>
        <taxon>Arachnida</taxon>
        <taxon>Acari</taxon>
        <taxon>Parasitiformes</taxon>
        <taxon>Ixodida</taxon>
        <taxon>Ixodoidea</taxon>
        <taxon>Ixodidae</taxon>
        <taxon>Haemaphysalinae</taxon>
        <taxon>Haemaphysalis</taxon>
    </lineage>
</organism>
<sequence>MAANVKKRTSLTFATKLKIIRRVEKGEQKSSVAAAYNIPRSTLSTCSRRKVTSRRKRDKASTAVHAVFGNQPSKTSKDRSTGGSWTPEPETFRCRGLCSNRKRRISHSSTKPRASSQAVDGLQRFKARYQIVGKTVSGESEDASDDSIKKWLDEEWPRVLAKYDPKEIFNADETGLFWQMLPRRTLDTRGEKCHGGQTEQSPHNSPLGRQHGRAARNCGPLSSASLRHRTACATAATFLSRTRGTGSRG</sequence>
<dbReference type="PROSITE" id="PS50960">
    <property type="entry name" value="HTH_PSQ"/>
    <property type="match status" value="1"/>
</dbReference>
<feature type="region of interest" description="Disordered" evidence="3">
    <location>
        <begin position="46"/>
        <end position="88"/>
    </location>
</feature>
<dbReference type="SUPFAM" id="SSF46689">
    <property type="entry name" value="Homeodomain-like"/>
    <property type="match status" value="1"/>
</dbReference>
<dbReference type="Gene3D" id="1.10.10.60">
    <property type="entry name" value="Homeodomain-like"/>
    <property type="match status" value="1"/>
</dbReference>
<dbReference type="InterPro" id="IPR007889">
    <property type="entry name" value="HTH_Psq"/>
</dbReference>
<feature type="region of interest" description="Disordered" evidence="3">
    <location>
        <begin position="188"/>
        <end position="220"/>
    </location>
</feature>
<keyword evidence="2" id="KW-0238">DNA-binding</keyword>
<feature type="DNA-binding region" description="H-T-H motif" evidence="2">
    <location>
        <begin position="29"/>
        <end position="49"/>
    </location>
</feature>
<dbReference type="Proteomes" id="UP000821853">
    <property type="component" value="Chromosome 2"/>
</dbReference>
<comment type="subcellular location">
    <subcellularLocation>
        <location evidence="1 2">Nucleus</location>
    </subcellularLocation>
</comment>
<keyword evidence="2" id="KW-0539">Nucleus</keyword>
<reference evidence="5 6" key="1">
    <citation type="journal article" date="2020" name="Cell">
        <title>Large-Scale Comparative Analyses of Tick Genomes Elucidate Their Genetic Diversity and Vector Capacities.</title>
        <authorList>
            <consortium name="Tick Genome and Microbiome Consortium (TIGMIC)"/>
            <person name="Jia N."/>
            <person name="Wang J."/>
            <person name="Shi W."/>
            <person name="Du L."/>
            <person name="Sun Y."/>
            <person name="Zhan W."/>
            <person name="Jiang J.F."/>
            <person name="Wang Q."/>
            <person name="Zhang B."/>
            <person name="Ji P."/>
            <person name="Bell-Sakyi L."/>
            <person name="Cui X.M."/>
            <person name="Yuan T.T."/>
            <person name="Jiang B.G."/>
            <person name="Yang W.F."/>
            <person name="Lam T.T."/>
            <person name="Chang Q.C."/>
            <person name="Ding S.J."/>
            <person name="Wang X.J."/>
            <person name="Zhu J.G."/>
            <person name="Ruan X.D."/>
            <person name="Zhao L."/>
            <person name="Wei J.T."/>
            <person name="Ye R.Z."/>
            <person name="Que T.C."/>
            <person name="Du C.H."/>
            <person name="Zhou Y.H."/>
            <person name="Cheng J.X."/>
            <person name="Dai P.F."/>
            <person name="Guo W.B."/>
            <person name="Han X.H."/>
            <person name="Huang E.J."/>
            <person name="Li L.F."/>
            <person name="Wei W."/>
            <person name="Gao Y.C."/>
            <person name="Liu J.Z."/>
            <person name="Shao H.Z."/>
            <person name="Wang X."/>
            <person name="Wang C.C."/>
            <person name="Yang T.C."/>
            <person name="Huo Q.B."/>
            <person name="Li W."/>
            <person name="Chen H.Y."/>
            <person name="Chen S.E."/>
            <person name="Zhou L.G."/>
            <person name="Ni X.B."/>
            <person name="Tian J.H."/>
            <person name="Sheng Y."/>
            <person name="Liu T."/>
            <person name="Pan Y.S."/>
            <person name="Xia L.Y."/>
            <person name="Li J."/>
            <person name="Zhao F."/>
            <person name="Cao W.C."/>
        </authorList>
    </citation>
    <scope>NUCLEOTIDE SEQUENCE [LARGE SCALE GENOMIC DNA]</scope>
    <source>
        <strain evidence="5">HaeL-2018</strain>
    </source>
</reference>
<accession>A0A9J6FTT0</accession>
<dbReference type="VEuPathDB" id="VectorBase:HLOH_041954"/>
<feature type="compositionally biased region" description="Basic residues" evidence="3">
    <location>
        <begin position="47"/>
        <end position="58"/>
    </location>
</feature>
<evidence type="ECO:0000256" key="3">
    <source>
        <dbReference type="SAM" id="MobiDB-lite"/>
    </source>
</evidence>
<proteinExistence type="predicted"/>
<dbReference type="OMA" id="ETNSAPQ"/>
<dbReference type="GO" id="GO:0003677">
    <property type="term" value="F:DNA binding"/>
    <property type="evidence" value="ECO:0007669"/>
    <property type="project" value="UniProtKB-UniRule"/>
</dbReference>
<protein>
    <recommendedName>
        <fullName evidence="4">HTH psq-type domain-containing protein</fullName>
    </recommendedName>
</protein>
<dbReference type="PANTHER" id="PTHR19303">
    <property type="entry name" value="TRANSPOSON"/>
    <property type="match status" value="1"/>
</dbReference>
<feature type="domain" description="HTH psq-type" evidence="4">
    <location>
        <begin position="1"/>
        <end position="53"/>
    </location>
</feature>